<protein>
    <submittedName>
        <fullName evidence="4">8-oxo-dGTP diphosphatase</fullName>
        <ecNumber evidence="4">3.6.1.55</ecNumber>
    </submittedName>
</protein>
<dbReference type="PANTHER" id="PTHR43046:SF2">
    <property type="entry name" value="8-OXO-DGTP DIPHOSPHATASE-RELATED"/>
    <property type="match status" value="1"/>
</dbReference>
<keyword evidence="2 4" id="KW-0378">Hydrolase</keyword>
<reference evidence="4 5" key="1">
    <citation type="submission" date="2021-01" db="EMBL/GenBank/DDBJ databases">
        <title>Genomic Encyclopedia of Type Strains, Phase IV (KMG-IV): sequencing the most valuable type-strain genomes for metagenomic binning, comparative biology and taxonomic classification.</title>
        <authorList>
            <person name="Goeker M."/>
        </authorList>
    </citation>
    <scope>NUCLEOTIDE SEQUENCE [LARGE SCALE GENOMIC DNA]</scope>
    <source>
        <strain evidence="4 5">DSM 105482</strain>
    </source>
</reference>
<evidence type="ECO:0000259" key="3">
    <source>
        <dbReference type="Pfam" id="PF00293"/>
    </source>
</evidence>
<dbReference type="EC" id="3.6.1.55" evidence="4"/>
<dbReference type="InterPro" id="IPR000086">
    <property type="entry name" value="NUDIX_hydrolase_dom"/>
</dbReference>
<dbReference type="GO" id="GO:0035539">
    <property type="term" value="F:8-oxo-7,8-dihydrodeoxyguanosine triphosphate pyrophosphatase activity"/>
    <property type="evidence" value="ECO:0007669"/>
    <property type="project" value="UniProtKB-EC"/>
</dbReference>
<evidence type="ECO:0000256" key="2">
    <source>
        <dbReference type="ARBA" id="ARBA00022801"/>
    </source>
</evidence>
<dbReference type="EMBL" id="JAFBFI010000002">
    <property type="protein sequence ID" value="MBM7691428.1"/>
    <property type="molecule type" value="Genomic_DNA"/>
</dbReference>
<comment type="caution">
    <text evidence="4">The sequence shown here is derived from an EMBL/GenBank/DDBJ whole genome shotgun (WGS) entry which is preliminary data.</text>
</comment>
<feature type="domain" description="Nudix hydrolase" evidence="3">
    <location>
        <begin position="25"/>
        <end position="89"/>
    </location>
</feature>
<keyword evidence="5" id="KW-1185">Reference proteome</keyword>
<dbReference type="Gene3D" id="3.90.79.10">
    <property type="entry name" value="Nucleoside Triphosphate Pyrophosphohydrolase"/>
    <property type="match status" value="1"/>
</dbReference>
<name>A0ABS2QE40_9BACI</name>
<organism evidence="4 5">
    <name type="scientific">Peribacillus deserti</name>
    <dbReference type="NCBI Taxonomy" id="673318"/>
    <lineage>
        <taxon>Bacteria</taxon>
        <taxon>Bacillati</taxon>
        <taxon>Bacillota</taxon>
        <taxon>Bacilli</taxon>
        <taxon>Bacillales</taxon>
        <taxon>Bacillaceae</taxon>
        <taxon>Peribacillus</taxon>
    </lineage>
</organism>
<sequence>MNTLKNDGLQFLDFLHIQEAEISKYRPLAGSFAVINSKGKFLLCYNIWRKQWELPAGRREGNETPRECAMRELYEETFKAEFLRFLRYYSGSLNFEKYLDIKLKNPGY</sequence>
<dbReference type="SUPFAM" id="SSF55811">
    <property type="entry name" value="Nudix"/>
    <property type="match status" value="1"/>
</dbReference>
<dbReference type="Pfam" id="PF00293">
    <property type="entry name" value="NUDIX"/>
    <property type="match status" value="1"/>
</dbReference>
<evidence type="ECO:0000313" key="4">
    <source>
        <dbReference type="EMBL" id="MBM7691428.1"/>
    </source>
</evidence>
<comment type="cofactor">
    <cofactor evidence="1">
        <name>Mg(2+)</name>
        <dbReference type="ChEBI" id="CHEBI:18420"/>
    </cofactor>
</comment>
<dbReference type="RefSeq" id="WP_239558575.1">
    <property type="nucleotide sequence ID" value="NZ_JAFBFI010000002.1"/>
</dbReference>
<dbReference type="Proteomes" id="UP000823486">
    <property type="component" value="Unassembled WGS sequence"/>
</dbReference>
<evidence type="ECO:0000256" key="1">
    <source>
        <dbReference type="ARBA" id="ARBA00001946"/>
    </source>
</evidence>
<accession>A0ABS2QE40</accession>
<dbReference type="PANTHER" id="PTHR43046">
    <property type="entry name" value="GDP-MANNOSE MANNOSYL HYDROLASE"/>
    <property type="match status" value="1"/>
</dbReference>
<evidence type="ECO:0000313" key="5">
    <source>
        <dbReference type="Proteomes" id="UP000823486"/>
    </source>
</evidence>
<proteinExistence type="predicted"/>
<gene>
    <name evidence="4" type="ORF">JOC77_000833</name>
</gene>
<dbReference type="InterPro" id="IPR015797">
    <property type="entry name" value="NUDIX_hydrolase-like_dom_sf"/>
</dbReference>